<evidence type="ECO:0000313" key="4">
    <source>
        <dbReference type="Proteomes" id="UP000313359"/>
    </source>
</evidence>
<keyword evidence="4" id="KW-1185">Reference proteome</keyword>
<reference evidence="3" key="1">
    <citation type="journal article" date="2018" name="Genome Biol. Evol.">
        <title>Genomics and development of Lentinus tigrinus, a white-rot wood-decaying mushroom with dimorphic fruiting bodies.</title>
        <authorList>
            <person name="Wu B."/>
            <person name="Xu Z."/>
            <person name="Knudson A."/>
            <person name="Carlson A."/>
            <person name="Chen N."/>
            <person name="Kovaka S."/>
            <person name="LaButti K."/>
            <person name="Lipzen A."/>
            <person name="Pennachio C."/>
            <person name="Riley R."/>
            <person name="Schakwitz W."/>
            <person name="Umezawa K."/>
            <person name="Ohm R.A."/>
            <person name="Grigoriev I.V."/>
            <person name="Nagy L.G."/>
            <person name="Gibbons J."/>
            <person name="Hibbett D."/>
        </authorList>
    </citation>
    <scope>NUCLEOTIDE SEQUENCE [LARGE SCALE GENOMIC DNA]</scope>
    <source>
        <strain evidence="3">ALCF2SS1-6</strain>
    </source>
</reference>
<protein>
    <submittedName>
        <fullName evidence="3">Uncharacterized protein</fullName>
    </submittedName>
</protein>
<feature type="region of interest" description="Disordered" evidence="1">
    <location>
        <begin position="256"/>
        <end position="279"/>
    </location>
</feature>
<feature type="signal peptide" evidence="2">
    <location>
        <begin position="1"/>
        <end position="39"/>
    </location>
</feature>
<sequence length="279" mass="31323">MVDSRCRHCFHPPSRSTQCRLRSLPALLLITALASCASASSVNRTIDDQTGDSVTGVVPTYSPPAAWKQGATCDGCFIKLDPDHVLGGTWHDATHSPNDAEPLLVTAQFTGTAVWARMCTFRPRTLRFSTTCPCTRTRTSRTSSIRLSSRRRVTRTPPSFCSTTSSTRSPRTIPHLRRHPQRRRQRRLLPLPPLPRRRQLSPSQLRPLRLAHLRSRYSHQPAQLPLFPLAPVPCLTRTPQQAATPLLRLHRHHHLLAHPPRPSQPLISPRTTPRSLLAL</sequence>
<feature type="compositionally biased region" description="Polar residues" evidence="1">
    <location>
        <begin position="265"/>
        <end position="279"/>
    </location>
</feature>
<evidence type="ECO:0000256" key="2">
    <source>
        <dbReference type="SAM" id="SignalP"/>
    </source>
</evidence>
<name>A0A5C2SLK3_9APHY</name>
<proteinExistence type="predicted"/>
<organism evidence="3 4">
    <name type="scientific">Lentinus tigrinus ALCF2SS1-6</name>
    <dbReference type="NCBI Taxonomy" id="1328759"/>
    <lineage>
        <taxon>Eukaryota</taxon>
        <taxon>Fungi</taxon>
        <taxon>Dikarya</taxon>
        <taxon>Basidiomycota</taxon>
        <taxon>Agaricomycotina</taxon>
        <taxon>Agaricomycetes</taxon>
        <taxon>Polyporales</taxon>
        <taxon>Polyporaceae</taxon>
        <taxon>Lentinus</taxon>
    </lineage>
</organism>
<keyword evidence="2" id="KW-0732">Signal</keyword>
<feature type="compositionally biased region" description="Low complexity" evidence="1">
    <location>
        <begin position="155"/>
        <end position="172"/>
    </location>
</feature>
<dbReference type="AlphaFoldDB" id="A0A5C2SLK3"/>
<accession>A0A5C2SLK3</accession>
<evidence type="ECO:0000313" key="3">
    <source>
        <dbReference type="EMBL" id="RPD64632.1"/>
    </source>
</evidence>
<gene>
    <name evidence="3" type="ORF">L227DRAFT_263205</name>
</gene>
<feature type="region of interest" description="Disordered" evidence="1">
    <location>
        <begin position="141"/>
        <end position="205"/>
    </location>
</feature>
<dbReference type="EMBL" id="ML122253">
    <property type="protein sequence ID" value="RPD64632.1"/>
    <property type="molecule type" value="Genomic_DNA"/>
</dbReference>
<feature type="compositionally biased region" description="Basic residues" evidence="1">
    <location>
        <begin position="174"/>
        <end position="187"/>
    </location>
</feature>
<evidence type="ECO:0000256" key="1">
    <source>
        <dbReference type="SAM" id="MobiDB-lite"/>
    </source>
</evidence>
<dbReference type="Proteomes" id="UP000313359">
    <property type="component" value="Unassembled WGS sequence"/>
</dbReference>
<dbReference type="OrthoDB" id="3270641at2759"/>
<feature type="chain" id="PRO_5022824924" evidence="2">
    <location>
        <begin position="40"/>
        <end position="279"/>
    </location>
</feature>